<dbReference type="AlphaFoldDB" id="A0A427Y5T4"/>
<evidence type="ECO:0000313" key="2">
    <source>
        <dbReference type="EMBL" id="RSH86438.1"/>
    </source>
</evidence>
<evidence type="ECO:0000256" key="1">
    <source>
        <dbReference type="SAM" id="MobiDB-lite"/>
    </source>
</evidence>
<dbReference type="RefSeq" id="XP_028479223.1">
    <property type="nucleotide sequence ID" value="XM_028620251.1"/>
</dbReference>
<feature type="compositionally biased region" description="Polar residues" evidence="1">
    <location>
        <begin position="246"/>
        <end position="255"/>
    </location>
</feature>
<proteinExistence type="predicted"/>
<dbReference type="GeneID" id="39589236"/>
<organism evidence="2 3">
    <name type="scientific">Apiotrichum porosum</name>
    <dbReference type="NCBI Taxonomy" id="105984"/>
    <lineage>
        <taxon>Eukaryota</taxon>
        <taxon>Fungi</taxon>
        <taxon>Dikarya</taxon>
        <taxon>Basidiomycota</taxon>
        <taxon>Agaricomycotina</taxon>
        <taxon>Tremellomycetes</taxon>
        <taxon>Trichosporonales</taxon>
        <taxon>Trichosporonaceae</taxon>
        <taxon>Apiotrichum</taxon>
    </lineage>
</organism>
<evidence type="ECO:0000313" key="3">
    <source>
        <dbReference type="Proteomes" id="UP000279236"/>
    </source>
</evidence>
<gene>
    <name evidence="2" type="ORF">EHS24_004693</name>
</gene>
<keyword evidence="3" id="KW-1185">Reference proteome</keyword>
<sequence>MSTTFDLGFATLNLDLASTLAIPSTLPSSVILPPFDFGPIVAPNMPATPAPVETAIKAPIVDTTLMDFLPAMTGPVDVKVIKVQRRLQTSATEVKSAPSQSILLKDNGRRIAPKIRRVPPPSFPVTFDINTVPRRKDSPIPFSRPLTPFVATSTAPRFTNDDKLENIEEVMCQLDLSEGPALTSDSDSATDDEPAPATPRHSYILPASLTFPVAHIRRAPSVNVKAIHLPEYLPASFVVNKYTAASGRTPNPTTNSKEHKTAEGVPARPNLVRRPACRDLRRARRNAILAQ</sequence>
<name>A0A427Y5T4_9TREE</name>
<dbReference type="Proteomes" id="UP000279236">
    <property type="component" value="Unassembled WGS sequence"/>
</dbReference>
<feature type="region of interest" description="Disordered" evidence="1">
    <location>
        <begin position="245"/>
        <end position="265"/>
    </location>
</feature>
<reference evidence="2 3" key="1">
    <citation type="submission" date="2018-11" db="EMBL/GenBank/DDBJ databases">
        <title>Genome sequence of Apiotrichum porosum DSM 27194.</title>
        <authorList>
            <person name="Aliyu H."/>
            <person name="Gorte O."/>
            <person name="Ochsenreither K."/>
        </authorList>
    </citation>
    <scope>NUCLEOTIDE SEQUENCE [LARGE SCALE GENOMIC DNA]</scope>
    <source>
        <strain evidence="2 3">DSM 27194</strain>
    </source>
</reference>
<dbReference type="EMBL" id="RSCE01000002">
    <property type="protein sequence ID" value="RSH86438.1"/>
    <property type="molecule type" value="Genomic_DNA"/>
</dbReference>
<accession>A0A427Y5T4</accession>
<protein>
    <submittedName>
        <fullName evidence="2">Uncharacterized protein</fullName>
    </submittedName>
</protein>
<comment type="caution">
    <text evidence="2">The sequence shown here is derived from an EMBL/GenBank/DDBJ whole genome shotgun (WGS) entry which is preliminary data.</text>
</comment>
<feature type="region of interest" description="Disordered" evidence="1">
    <location>
        <begin position="179"/>
        <end position="201"/>
    </location>
</feature>